<dbReference type="OrthoDB" id="515692at2759"/>
<proteinExistence type="predicted"/>
<keyword evidence="3" id="KW-1185">Reference proteome</keyword>
<protein>
    <submittedName>
        <fullName evidence="2">Uncharacterized protein</fullName>
    </submittedName>
</protein>
<gene>
    <name evidence="2" type="ORF">SPI_03552</name>
</gene>
<evidence type="ECO:0000256" key="1">
    <source>
        <dbReference type="SAM" id="MobiDB-lite"/>
    </source>
</evidence>
<organism evidence="2 3">
    <name type="scientific">Niveomyces insectorum RCEF 264</name>
    <dbReference type="NCBI Taxonomy" id="1081102"/>
    <lineage>
        <taxon>Eukaryota</taxon>
        <taxon>Fungi</taxon>
        <taxon>Dikarya</taxon>
        <taxon>Ascomycota</taxon>
        <taxon>Pezizomycotina</taxon>
        <taxon>Sordariomycetes</taxon>
        <taxon>Hypocreomycetidae</taxon>
        <taxon>Hypocreales</taxon>
        <taxon>Cordycipitaceae</taxon>
        <taxon>Niveomyces</taxon>
    </lineage>
</organism>
<comment type="caution">
    <text evidence="2">The sequence shown here is derived from an EMBL/GenBank/DDBJ whole genome shotgun (WGS) entry which is preliminary data.</text>
</comment>
<dbReference type="EMBL" id="AZHD01000005">
    <property type="protein sequence ID" value="OAA63389.1"/>
    <property type="molecule type" value="Genomic_DNA"/>
</dbReference>
<reference evidence="2 3" key="1">
    <citation type="journal article" date="2016" name="Genome Biol. Evol.">
        <title>Divergent and convergent evolution of fungal pathogenicity.</title>
        <authorList>
            <person name="Shang Y."/>
            <person name="Xiao G."/>
            <person name="Zheng P."/>
            <person name="Cen K."/>
            <person name="Zhan S."/>
            <person name="Wang C."/>
        </authorList>
    </citation>
    <scope>NUCLEOTIDE SEQUENCE [LARGE SCALE GENOMIC DNA]</scope>
    <source>
        <strain evidence="2 3">RCEF 264</strain>
    </source>
</reference>
<accession>A0A167W695</accession>
<sequence>MPYLPSSFTRDRLTAPSANVPGTSATAKSAFFTKLPPETRQRILVAAFGGRTVHMNLRLAAPLLPPSKRPLVPSTLQPMPHGGITADLEFGQWPKEVLDAAQRVRVTAPGTKPAWQWWGCVCHRNLPPGDERVVVAPWQDNCVRGYTEGIYVLFGTNTIFIGSGKLIEAVLHAASERPHPQRTLVPSHHLELLTRLELVWDWALFLRPENLQHQTAQRADMARSLGLLPQAFPNLVTLFISYSDALYHRSTKPDDCLDEIDHELLSPLSTMASHFHRLKLSKCIVELPTNTFRPLMLQAGRQGRKIDQGRSWQDVRFWWEPDGNTRMPENGCENADEDLPEETHMKGPSRAGFWVKSGVESDLIFDYLGQPVTLSTQPQTLH</sequence>
<dbReference type="STRING" id="1081102.A0A167W695"/>
<evidence type="ECO:0000313" key="2">
    <source>
        <dbReference type="EMBL" id="OAA63389.1"/>
    </source>
</evidence>
<dbReference type="AlphaFoldDB" id="A0A167W695"/>
<name>A0A167W695_9HYPO</name>
<evidence type="ECO:0000313" key="3">
    <source>
        <dbReference type="Proteomes" id="UP000076874"/>
    </source>
</evidence>
<dbReference type="Proteomes" id="UP000076874">
    <property type="component" value="Unassembled WGS sequence"/>
</dbReference>
<feature type="region of interest" description="Disordered" evidence="1">
    <location>
        <begin position="1"/>
        <end position="21"/>
    </location>
</feature>